<name>X6L9K7_RETFI</name>
<organism evidence="1 2">
    <name type="scientific">Reticulomyxa filosa</name>
    <dbReference type="NCBI Taxonomy" id="46433"/>
    <lineage>
        <taxon>Eukaryota</taxon>
        <taxon>Sar</taxon>
        <taxon>Rhizaria</taxon>
        <taxon>Retaria</taxon>
        <taxon>Foraminifera</taxon>
        <taxon>Monothalamids</taxon>
        <taxon>Reticulomyxidae</taxon>
        <taxon>Reticulomyxa</taxon>
    </lineage>
</organism>
<feature type="non-terminal residue" evidence="1">
    <location>
        <position position="1"/>
    </location>
</feature>
<dbReference type="AlphaFoldDB" id="X6L9K7"/>
<reference evidence="1 2" key="1">
    <citation type="journal article" date="2013" name="Curr. Biol.">
        <title>The Genome of the Foraminiferan Reticulomyxa filosa.</title>
        <authorList>
            <person name="Glockner G."/>
            <person name="Hulsmann N."/>
            <person name="Schleicher M."/>
            <person name="Noegel A.A."/>
            <person name="Eichinger L."/>
            <person name="Gallinger C."/>
            <person name="Pawlowski J."/>
            <person name="Sierra R."/>
            <person name="Euteneuer U."/>
            <person name="Pillet L."/>
            <person name="Moustafa A."/>
            <person name="Platzer M."/>
            <person name="Groth M."/>
            <person name="Szafranski K."/>
            <person name="Schliwa M."/>
        </authorList>
    </citation>
    <scope>NUCLEOTIDE SEQUENCE [LARGE SCALE GENOMIC DNA]</scope>
</reference>
<dbReference type="EMBL" id="ASPP01049910">
    <property type="protein sequence ID" value="ETN97374.1"/>
    <property type="molecule type" value="Genomic_DNA"/>
</dbReference>
<evidence type="ECO:0000313" key="2">
    <source>
        <dbReference type="Proteomes" id="UP000023152"/>
    </source>
</evidence>
<accession>X6L9K7</accession>
<protein>
    <submittedName>
        <fullName evidence="1">Uncharacterized protein</fullName>
    </submittedName>
</protein>
<evidence type="ECO:0000313" key="1">
    <source>
        <dbReference type="EMBL" id="ETN97374.1"/>
    </source>
</evidence>
<gene>
    <name evidence="1" type="ORF">RFI_40155</name>
</gene>
<dbReference type="Proteomes" id="UP000023152">
    <property type="component" value="Unassembled WGS sequence"/>
</dbReference>
<comment type="caution">
    <text evidence="1">The sequence shown here is derived from an EMBL/GenBank/DDBJ whole genome shotgun (WGS) entry which is preliminary data.</text>
</comment>
<proteinExistence type="predicted"/>
<sequence length="154" mass="18295">KNSSEYIGRYLTICNFLFNFFRIAQKLFTEKRFQKEDRECRLEKALSEYTTKSTEEWNSSFIEVKRAVAERKEKKESKFNGVLKKCNKSLVDRCSDLNTDRQLGKKKDSLRSSNYCIENNANFIQKCEYYTLILFGFDQVLKSDKAIHLIYSMK</sequence>
<keyword evidence="2" id="KW-1185">Reference proteome</keyword>